<protein>
    <submittedName>
        <fullName evidence="1">Uncharacterized protein</fullName>
    </submittedName>
</protein>
<reference evidence="1" key="1">
    <citation type="submission" date="2014-11" db="EMBL/GenBank/DDBJ databases">
        <authorList>
            <person name="Amaro Gonzalez C."/>
        </authorList>
    </citation>
    <scope>NUCLEOTIDE SEQUENCE</scope>
</reference>
<evidence type="ECO:0000313" key="1">
    <source>
        <dbReference type="EMBL" id="JAH64619.1"/>
    </source>
</evidence>
<organism evidence="1">
    <name type="scientific">Anguilla anguilla</name>
    <name type="common">European freshwater eel</name>
    <name type="synonym">Muraena anguilla</name>
    <dbReference type="NCBI Taxonomy" id="7936"/>
    <lineage>
        <taxon>Eukaryota</taxon>
        <taxon>Metazoa</taxon>
        <taxon>Chordata</taxon>
        <taxon>Craniata</taxon>
        <taxon>Vertebrata</taxon>
        <taxon>Euteleostomi</taxon>
        <taxon>Actinopterygii</taxon>
        <taxon>Neopterygii</taxon>
        <taxon>Teleostei</taxon>
        <taxon>Anguilliformes</taxon>
        <taxon>Anguillidae</taxon>
        <taxon>Anguilla</taxon>
    </lineage>
</organism>
<sequence length="29" mass="3161">MICFLFTSLKSCELSESVVLPGVMVTGRL</sequence>
<accession>A0A0E9UFH7</accession>
<reference evidence="1" key="2">
    <citation type="journal article" date="2015" name="Fish Shellfish Immunol.">
        <title>Early steps in the European eel (Anguilla anguilla)-Vibrio vulnificus interaction in the gills: Role of the RtxA13 toxin.</title>
        <authorList>
            <person name="Callol A."/>
            <person name="Pajuelo D."/>
            <person name="Ebbesson L."/>
            <person name="Teles M."/>
            <person name="MacKenzie S."/>
            <person name="Amaro C."/>
        </authorList>
    </citation>
    <scope>NUCLEOTIDE SEQUENCE</scope>
</reference>
<name>A0A0E9UFH7_ANGAN</name>
<dbReference type="EMBL" id="GBXM01043958">
    <property type="protein sequence ID" value="JAH64619.1"/>
    <property type="molecule type" value="Transcribed_RNA"/>
</dbReference>
<dbReference type="AlphaFoldDB" id="A0A0E9UFH7"/>
<proteinExistence type="predicted"/>